<proteinExistence type="inferred from homology"/>
<sequence length="339" mass="36605">MAKDSSTSGDDIIAEPRTRAAHTPLRLLVAWQPGPGGDEAISTAAWLARTLLVRVRAVSMILRLWPATSISKLGSGYDDWLADETKTYSRKVRKAFAEAGIDKAQWDNEVAVVTDGPSESALLTEAAEDFDADLLIVGSHTAAPKGRFLTGTTSDALLHSSTTPLMLAPRAVKLSKRGITRVNVAYLAPFDDADYSHQESQSNQALYFGGELAARLGVNLRLTAFSPTGLSENFPDDRIDFTRQLSDEWGEQALSVLDRARDMIVDHLPDLKVDTALGSGAGWSGAIDALKWKKGDLLTFGSTQSGPIERVFVGSTAAQFMQHVPVPVVVHPSPADSWY</sequence>
<dbReference type="KEGG" id="cyz:C3B44_11270"/>
<feature type="domain" description="UspA" evidence="2">
    <location>
        <begin position="26"/>
        <end position="168"/>
    </location>
</feature>
<dbReference type="InterPro" id="IPR006016">
    <property type="entry name" value="UspA"/>
</dbReference>
<evidence type="ECO:0000313" key="3">
    <source>
        <dbReference type="EMBL" id="PWC00876.1"/>
    </source>
</evidence>
<dbReference type="Pfam" id="PF00582">
    <property type="entry name" value="Usp"/>
    <property type="match status" value="2"/>
</dbReference>
<evidence type="ECO:0000259" key="2">
    <source>
        <dbReference type="Pfam" id="PF00582"/>
    </source>
</evidence>
<dbReference type="AlphaFoldDB" id="A0A2U1T4D6"/>
<dbReference type="SUPFAM" id="SSF52402">
    <property type="entry name" value="Adenine nucleotide alpha hydrolases-like"/>
    <property type="match status" value="2"/>
</dbReference>
<dbReference type="PANTHER" id="PTHR46268">
    <property type="entry name" value="STRESS RESPONSE PROTEIN NHAX"/>
    <property type="match status" value="1"/>
</dbReference>
<accession>A0A2U1T4D6</accession>
<reference evidence="4" key="1">
    <citation type="submission" date="2018-04" db="EMBL/GenBank/DDBJ databases">
        <authorList>
            <person name="Liu S."/>
            <person name="Wang Z."/>
            <person name="Li J."/>
        </authorList>
    </citation>
    <scope>NUCLEOTIDE SEQUENCE [LARGE SCALE GENOMIC DNA]</scope>
    <source>
        <strain evidence="4">2189</strain>
    </source>
</reference>
<evidence type="ECO:0000313" key="4">
    <source>
        <dbReference type="Proteomes" id="UP000244989"/>
    </source>
</evidence>
<protein>
    <submittedName>
        <fullName evidence="3">Universal stress protein</fullName>
    </submittedName>
</protein>
<dbReference type="OrthoDB" id="5242641at2"/>
<comment type="similarity">
    <text evidence="1">Belongs to the universal stress protein A family.</text>
</comment>
<dbReference type="CDD" id="cd00293">
    <property type="entry name" value="USP-like"/>
    <property type="match status" value="1"/>
</dbReference>
<feature type="domain" description="UspA" evidence="2">
    <location>
        <begin position="200"/>
        <end position="330"/>
    </location>
</feature>
<keyword evidence="4" id="KW-1185">Reference proteome</keyword>
<dbReference type="EMBL" id="QEEZ01000027">
    <property type="protein sequence ID" value="PWC00876.1"/>
    <property type="molecule type" value="Genomic_DNA"/>
</dbReference>
<gene>
    <name evidence="3" type="ORF">DF222_10520</name>
</gene>
<evidence type="ECO:0000256" key="1">
    <source>
        <dbReference type="ARBA" id="ARBA00008791"/>
    </source>
</evidence>
<comment type="caution">
    <text evidence="3">The sequence shown here is derived from an EMBL/GenBank/DDBJ whole genome shotgun (WGS) entry which is preliminary data.</text>
</comment>
<dbReference type="RefSeq" id="WP_108432445.1">
    <property type="nucleotide sequence ID" value="NZ_CP026947.1"/>
</dbReference>
<dbReference type="PANTHER" id="PTHR46268:SF6">
    <property type="entry name" value="UNIVERSAL STRESS PROTEIN UP12"/>
    <property type="match status" value="1"/>
</dbReference>
<name>A0A2U1T4D6_9CORY</name>
<dbReference type="Proteomes" id="UP000244989">
    <property type="component" value="Unassembled WGS sequence"/>
</dbReference>
<dbReference type="Gene3D" id="3.40.50.12370">
    <property type="match status" value="1"/>
</dbReference>
<organism evidence="3 4">
    <name type="scientific">Corynebacterium yudongzhengii</name>
    <dbReference type="NCBI Taxonomy" id="2080740"/>
    <lineage>
        <taxon>Bacteria</taxon>
        <taxon>Bacillati</taxon>
        <taxon>Actinomycetota</taxon>
        <taxon>Actinomycetes</taxon>
        <taxon>Mycobacteriales</taxon>
        <taxon>Corynebacteriaceae</taxon>
        <taxon>Corynebacterium</taxon>
    </lineage>
</organism>